<dbReference type="GO" id="GO:0000155">
    <property type="term" value="F:phosphorelay sensor kinase activity"/>
    <property type="evidence" value="ECO:0007669"/>
    <property type="project" value="InterPro"/>
</dbReference>
<feature type="coiled-coil region" evidence="6">
    <location>
        <begin position="276"/>
        <end position="303"/>
    </location>
</feature>
<dbReference type="CDD" id="cd16917">
    <property type="entry name" value="HATPase_UhpB-NarQ-NarX-like"/>
    <property type="match status" value="1"/>
</dbReference>
<dbReference type="Proteomes" id="UP001139150">
    <property type="component" value="Unassembled WGS sequence"/>
</dbReference>
<proteinExistence type="predicted"/>
<dbReference type="Pfam" id="PF13185">
    <property type="entry name" value="GAF_2"/>
    <property type="match status" value="1"/>
</dbReference>
<gene>
    <name evidence="8" type="ORF">MF646_12300</name>
</gene>
<dbReference type="EC" id="2.7.13.3" evidence="2"/>
<dbReference type="InterPro" id="IPR050482">
    <property type="entry name" value="Sensor_HK_TwoCompSys"/>
</dbReference>
<organism evidence="8 9">
    <name type="scientific">Halalkalibacter alkaliphilus</name>
    <dbReference type="NCBI Taxonomy" id="2917993"/>
    <lineage>
        <taxon>Bacteria</taxon>
        <taxon>Bacillati</taxon>
        <taxon>Bacillota</taxon>
        <taxon>Bacilli</taxon>
        <taxon>Bacillales</taxon>
        <taxon>Bacillaceae</taxon>
        <taxon>Halalkalibacter</taxon>
    </lineage>
</organism>
<dbReference type="SUPFAM" id="SSF55874">
    <property type="entry name" value="ATPase domain of HSP90 chaperone/DNA topoisomerase II/histidine kinase"/>
    <property type="match status" value="1"/>
</dbReference>
<keyword evidence="4 8" id="KW-0418">Kinase</keyword>
<accession>A0A9X2CTE0</accession>
<sequence>MDQQNHFVQAKNVRETLRIISMTLNEGNDLKNMLQSVLERLLQAVKLECGWIFLIHEEGKHSLFASYGLPEGLMYKENLPLCDGGCWCKDKYLAGHLKKAVNIMECRRLERVKVGNFGATNGISHHATIPIFAGEESFGLMNVASPSKTHFSEEELDLLETVAYQVGATVKRFKLFEQEQRRSNLLTTLGTCLSMIQKGDKEPFELAAMILRLFNWKGISISLNGQFTEVGECNRRQKVVQKAIFGETRLKVTIFHEVFDEVDHYLIEQLTHYLCLYFEKERLNEQRKELARLDERNRLARDLHDSVNQMLFSLSLTAKGAQLRTKEVETKETLGQIQVLSQEALKELKQLIYQLRSEELQEGMTSAIKHYASLLGVTVHVNVKGILTLSKSSEECLWRIAQEALNNVKKHSGVLEAFVEIEASKEELMMKIRDHGCGTKETEYIHSRSIGIHGMRERVEALKGTFTWESKENIGTTLTVVISNQ</sequence>
<name>A0A9X2CTE0_9BACI</name>
<keyword evidence="5" id="KW-0902">Two-component regulatory system</keyword>
<keyword evidence="3" id="KW-0808">Transferase</keyword>
<dbReference type="PANTHER" id="PTHR24421">
    <property type="entry name" value="NITRATE/NITRITE SENSOR PROTEIN NARX-RELATED"/>
    <property type="match status" value="1"/>
</dbReference>
<comment type="caution">
    <text evidence="8">The sequence shown here is derived from an EMBL/GenBank/DDBJ whole genome shotgun (WGS) entry which is preliminary data.</text>
</comment>
<dbReference type="Gene3D" id="3.30.450.40">
    <property type="match status" value="1"/>
</dbReference>
<keyword evidence="9" id="KW-1185">Reference proteome</keyword>
<evidence type="ECO:0000313" key="8">
    <source>
        <dbReference type="EMBL" id="MCL7747903.1"/>
    </source>
</evidence>
<dbReference type="RefSeq" id="WP_250096793.1">
    <property type="nucleotide sequence ID" value="NZ_JAKRYL010000011.1"/>
</dbReference>
<evidence type="ECO:0000259" key="7">
    <source>
        <dbReference type="SMART" id="SM00065"/>
    </source>
</evidence>
<dbReference type="AlphaFoldDB" id="A0A9X2CTE0"/>
<comment type="catalytic activity">
    <reaction evidence="1">
        <text>ATP + protein L-histidine = ADP + protein N-phospho-L-histidine.</text>
        <dbReference type="EC" id="2.7.13.3"/>
    </reaction>
</comment>
<keyword evidence="6" id="KW-0175">Coiled coil</keyword>
<feature type="domain" description="GAF" evidence="7">
    <location>
        <begin position="29"/>
        <end position="180"/>
    </location>
</feature>
<evidence type="ECO:0000313" key="9">
    <source>
        <dbReference type="Proteomes" id="UP001139150"/>
    </source>
</evidence>
<dbReference type="InterPro" id="IPR003018">
    <property type="entry name" value="GAF"/>
</dbReference>
<dbReference type="SMART" id="SM00065">
    <property type="entry name" value="GAF"/>
    <property type="match status" value="1"/>
</dbReference>
<dbReference type="InterPro" id="IPR029016">
    <property type="entry name" value="GAF-like_dom_sf"/>
</dbReference>
<dbReference type="Pfam" id="PF02518">
    <property type="entry name" value="HATPase_c"/>
    <property type="match status" value="1"/>
</dbReference>
<dbReference type="InterPro" id="IPR003594">
    <property type="entry name" value="HATPase_dom"/>
</dbReference>
<evidence type="ECO:0000256" key="6">
    <source>
        <dbReference type="SAM" id="Coils"/>
    </source>
</evidence>
<dbReference type="Gene3D" id="3.30.565.10">
    <property type="entry name" value="Histidine kinase-like ATPase, C-terminal domain"/>
    <property type="match status" value="1"/>
</dbReference>
<dbReference type="GO" id="GO:0016020">
    <property type="term" value="C:membrane"/>
    <property type="evidence" value="ECO:0007669"/>
    <property type="project" value="InterPro"/>
</dbReference>
<evidence type="ECO:0000256" key="4">
    <source>
        <dbReference type="ARBA" id="ARBA00022777"/>
    </source>
</evidence>
<dbReference type="Gene3D" id="1.20.5.1930">
    <property type="match status" value="1"/>
</dbReference>
<dbReference type="Pfam" id="PF07730">
    <property type="entry name" value="HisKA_3"/>
    <property type="match status" value="1"/>
</dbReference>
<dbReference type="InterPro" id="IPR036890">
    <property type="entry name" value="HATPase_C_sf"/>
</dbReference>
<dbReference type="InterPro" id="IPR011712">
    <property type="entry name" value="Sig_transdc_His_kin_sub3_dim/P"/>
</dbReference>
<evidence type="ECO:0000256" key="3">
    <source>
        <dbReference type="ARBA" id="ARBA00022679"/>
    </source>
</evidence>
<reference evidence="8" key="1">
    <citation type="submission" date="2022-02" db="EMBL/GenBank/DDBJ databases">
        <title>Halalkalibacter sp. nov. isolated from Lonar Lake, India.</title>
        <authorList>
            <person name="Joshi A."/>
            <person name="Thite S."/>
            <person name="Lodha T."/>
        </authorList>
    </citation>
    <scope>NUCLEOTIDE SEQUENCE</scope>
    <source>
        <strain evidence="8">MEB205</strain>
    </source>
</reference>
<dbReference type="GO" id="GO:0046983">
    <property type="term" value="F:protein dimerization activity"/>
    <property type="evidence" value="ECO:0007669"/>
    <property type="project" value="InterPro"/>
</dbReference>
<dbReference type="PANTHER" id="PTHR24421:SF40">
    <property type="entry name" value="SENSOR HISTIDINE KINASE YHCY"/>
    <property type="match status" value="1"/>
</dbReference>
<evidence type="ECO:0000256" key="5">
    <source>
        <dbReference type="ARBA" id="ARBA00023012"/>
    </source>
</evidence>
<protein>
    <recommendedName>
        <fullName evidence="2">histidine kinase</fullName>
        <ecNumber evidence="2">2.7.13.3</ecNumber>
    </recommendedName>
</protein>
<dbReference type="EMBL" id="JAKRYL010000011">
    <property type="protein sequence ID" value="MCL7747903.1"/>
    <property type="molecule type" value="Genomic_DNA"/>
</dbReference>
<dbReference type="SUPFAM" id="SSF55781">
    <property type="entry name" value="GAF domain-like"/>
    <property type="match status" value="1"/>
</dbReference>
<evidence type="ECO:0000256" key="1">
    <source>
        <dbReference type="ARBA" id="ARBA00000085"/>
    </source>
</evidence>
<evidence type="ECO:0000256" key="2">
    <source>
        <dbReference type="ARBA" id="ARBA00012438"/>
    </source>
</evidence>